<evidence type="ECO:0008006" key="3">
    <source>
        <dbReference type="Google" id="ProtNLM"/>
    </source>
</evidence>
<dbReference type="InterPro" id="IPR027417">
    <property type="entry name" value="P-loop_NTPase"/>
</dbReference>
<accession>F0YDV8</accession>
<gene>
    <name evidence="1" type="ORF">AURANDRAFT_65334</name>
</gene>
<protein>
    <recommendedName>
        <fullName evidence="3">Sulfotransferase domain-containing protein</fullName>
    </recommendedName>
</protein>
<dbReference type="GeneID" id="20225283"/>
<keyword evidence="2" id="KW-1185">Reference proteome</keyword>
<dbReference type="AlphaFoldDB" id="F0YDV8"/>
<evidence type="ECO:0000313" key="2">
    <source>
        <dbReference type="Proteomes" id="UP000002729"/>
    </source>
</evidence>
<dbReference type="Proteomes" id="UP000002729">
    <property type="component" value="Unassembled WGS sequence"/>
</dbReference>
<dbReference type="InParanoid" id="F0YDV8"/>
<dbReference type="OrthoDB" id="236478at2759"/>
<dbReference type="RefSeq" id="XP_009038599.1">
    <property type="nucleotide sequence ID" value="XM_009040351.1"/>
</dbReference>
<reference evidence="1 2" key="1">
    <citation type="journal article" date="2011" name="Proc. Natl. Acad. Sci. U.S.A.">
        <title>Niche of harmful alga Aureococcus anophagefferens revealed through ecogenomics.</title>
        <authorList>
            <person name="Gobler C.J."/>
            <person name="Berry D.L."/>
            <person name="Dyhrman S.T."/>
            <person name="Wilhelm S.W."/>
            <person name="Salamov A."/>
            <person name="Lobanov A.V."/>
            <person name="Zhang Y."/>
            <person name="Collier J.L."/>
            <person name="Wurch L.L."/>
            <person name="Kustka A.B."/>
            <person name="Dill B.D."/>
            <person name="Shah M."/>
            <person name="VerBerkmoes N.C."/>
            <person name="Kuo A."/>
            <person name="Terry A."/>
            <person name="Pangilinan J."/>
            <person name="Lindquist E.A."/>
            <person name="Lucas S."/>
            <person name="Paulsen I.T."/>
            <person name="Hattenrath-Lehmann T.K."/>
            <person name="Talmage S.C."/>
            <person name="Walker E.A."/>
            <person name="Koch F."/>
            <person name="Burson A.M."/>
            <person name="Marcoval M.A."/>
            <person name="Tang Y.Z."/>
            <person name="Lecleir G.R."/>
            <person name="Coyne K.J."/>
            <person name="Berg G.M."/>
            <person name="Bertrand E.M."/>
            <person name="Saito M.A."/>
            <person name="Gladyshev V.N."/>
            <person name="Grigoriev I.V."/>
        </authorList>
    </citation>
    <scope>NUCLEOTIDE SEQUENCE [LARGE SCALE GENOMIC DNA]</scope>
    <source>
        <strain evidence="2">CCMP 1984</strain>
    </source>
</reference>
<proteinExistence type="predicted"/>
<evidence type="ECO:0000313" key="1">
    <source>
        <dbReference type="EMBL" id="EGB06854.1"/>
    </source>
</evidence>
<organism evidence="2">
    <name type="scientific">Aureococcus anophagefferens</name>
    <name type="common">Harmful bloom alga</name>
    <dbReference type="NCBI Taxonomy" id="44056"/>
    <lineage>
        <taxon>Eukaryota</taxon>
        <taxon>Sar</taxon>
        <taxon>Stramenopiles</taxon>
        <taxon>Ochrophyta</taxon>
        <taxon>Pelagophyceae</taxon>
        <taxon>Pelagomonadales</taxon>
        <taxon>Pelagomonadaceae</taxon>
        <taxon>Aureococcus</taxon>
    </lineage>
</organism>
<dbReference type="EMBL" id="GL833133">
    <property type="protein sequence ID" value="EGB06854.1"/>
    <property type="molecule type" value="Genomic_DNA"/>
</dbReference>
<dbReference type="KEGG" id="aaf:AURANDRAFT_65334"/>
<sequence length="229" mass="25798">MHEFQEGGTWRAFLWTVVREPIARSVSAFFFFRVTRHHGKDSDHKIQNKLGSHTDYLWNYLRTDLASAPRPGDVDKLLDVYDLVGTTELFDETMVLLATRLGLPLGDVLSVSAKDSSVAGARDDRTGDALVHADASQMARVRKWAETTGFEARAAADYAIWRNASARVRRDVRPLKRKLAEYRRLKRAVADPCAADPRNFEEDQCLWRDNGCAQPCIDAGLARDAGFPF</sequence>
<name>F0YDV8_AURAN</name>
<dbReference type="Gene3D" id="3.40.50.300">
    <property type="entry name" value="P-loop containing nucleotide triphosphate hydrolases"/>
    <property type="match status" value="1"/>
</dbReference>